<reference evidence="4" key="1">
    <citation type="submission" date="2016-06" db="UniProtKB">
        <authorList>
            <consortium name="WormBaseParasite"/>
        </authorList>
    </citation>
    <scope>IDENTIFICATION</scope>
</reference>
<evidence type="ECO:0000256" key="1">
    <source>
        <dbReference type="SAM" id="MobiDB-lite"/>
    </source>
</evidence>
<proteinExistence type="predicted"/>
<reference evidence="2 3" key="2">
    <citation type="submission" date="2018-11" db="EMBL/GenBank/DDBJ databases">
        <authorList>
            <consortium name="Pathogen Informatics"/>
        </authorList>
    </citation>
    <scope>NUCLEOTIDE SEQUENCE [LARGE SCALE GENOMIC DNA]</scope>
    <source>
        <strain evidence="2 3">Egypt</strain>
    </source>
</reference>
<feature type="region of interest" description="Disordered" evidence="1">
    <location>
        <begin position="75"/>
        <end position="145"/>
    </location>
</feature>
<feature type="compositionally biased region" description="Polar residues" evidence="1">
    <location>
        <begin position="79"/>
        <end position="91"/>
    </location>
</feature>
<name>A0A183ATV1_9TREM</name>
<dbReference type="Proteomes" id="UP000272942">
    <property type="component" value="Unassembled WGS sequence"/>
</dbReference>
<evidence type="ECO:0000313" key="2">
    <source>
        <dbReference type="EMBL" id="VDP86970.1"/>
    </source>
</evidence>
<evidence type="ECO:0000313" key="4">
    <source>
        <dbReference type="WBParaSite" id="ECPE_0001041801-mRNA-1"/>
    </source>
</evidence>
<evidence type="ECO:0000313" key="3">
    <source>
        <dbReference type="Proteomes" id="UP000272942"/>
    </source>
</evidence>
<gene>
    <name evidence="2" type="ORF">ECPE_LOCUS10386</name>
</gene>
<accession>A0A183ATV1</accession>
<dbReference type="AlphaFoldDB" id="A0A183ATV1"/>
<protein>
    <submittedName>
        <fullName evidence="4">Transmembrane protein</fullName>
    </submittedName>
</protein>
<keyword evidence="3" id="KW-1185">Reference proteome</keyword>
<dbReference type="EMBL" id="UZAN01048997">
    <property type="protein sequence ID" value="VDP86970.1"/>
    <property type="molecule type" value="Genomic_DNA"/>
</dbReference>
<organism evidence="4">
    <name type="scientific">Echinostoma caproni</name>
    <dbReference type="NCBI Taxonomy" id="27848"/>
    <lineage>
        <taxon>Eukaryota</taxon>
        <taxon>Metazoa</taxon>
        <taxon>Spiralia</taxon>
        <taxon>Lophotrochozoa</taxon>
        <taxon>Platyhelminthes</taxon>
        <taxon>Trematoda</taxon>
        <taxon>Digenea</taxon>
        <taxon>Plagiorchiida</taxon>
        <taxon>Echinostomata</taxon>
        <taxon>Echinostomatoidea</taxon>
        <taxon>Echinostomatidae</taxon>
        <taxon>Echinostoma</taxon>
    </lineage>
</organism>
<dbReference type="WBParaSite" id="ECPE_0001041801-mRNA-1">
    <property type="protein sequence ID" value="ECPE_0001041801-mRNA-1"/>
    <property type="gene ID" value="ECPE_0001041801"/>
</dbReference>
<sequence length="145" mass="15736">MISYMCNGVSCCCASSVSCGLIFFVGLGNTVRYLGQPGRRDSHRRHPLPNYNPTTVALLSDQGLDEDEECNMHVETNPLLGQSNSNKSQTVPRPPDTLAARLMAPSDSDCDTVSDHQVVPIPDSPHANGNLRPALTEPHETNLLH</sequence>